<evidence type="ECO:0000313" key="2">
    <source>
        <dbReference type="Proteomes" id="UP001187192"/>
    </source>
</evidence>
<organism evidence="1 2">
    <name type="scientific">Ficus carica</name>
    <name type="common">Common fig</name>
    <dbReference type="NCBI Taxonomy" id="3494"/>
    <lineage>
        <taxon>Eukaryota</taxon>
        <taxon>Viridiplantae</taxon>
        <taxon>Streptophyta</taxon>
        <taxon>Embryophyta</taxon>
        <taxon>Tracheophyta</taxon>
        <taxon>Spermatophyta</taxon>
        <taxon>Magnoliopsida</taxon>
        <taxon>eudicotyledons</taxon>
        <taxon>Gunneridae</taxon>
        <taxon>Pentapetalae</taxon>
        <taxon>rosids</taxon>
        <taxon>fabids</taxon>
        <taxon>Rosales</taxon>
        <taxon>Moraceae</taxon>
        <taxon>Ficeae</taxon>
        <taxon>Ficus</taxon>
    </lineage>
</organism>
<sequence length="137" mass="15824">MKVDCESLIESIRSCRNKVQVYRSVRMSQLHISLHFHLTTVGQKPHHYLGYATGGTGEVGIREHSSLEDCRFCLPLLMIREITQLKLHLQLVPRICKTGQNLSIGCNLFDHYKEVYLNGYRREHNMVVNDRQDSAAK</sequence>
<protein>
    <submittedName>
        <fullName evidence="1">Uncharacterized protein</fullName>
    </submittedName>
</protein>
<dbReference type="EMBL" id="BTGU01000062">
    <property type="protein sequence ID" value="GMN56154.1"/>
    <property type="molecule type" value="Genomic_DNA"/>
</dbReference>
<name>A0AA88DKI9_FICCA</name>
<evidence type="ECO:0000313" key="1">
    <source>
        <dbReference type="EMBL" id="GMN56154.1"/>
    </source>
</evidence>
<dbReference type="Proteomes" id="UP001187192">
    <property type="component" value="Unassembled WGS sequence"/>
</dbReference>
<comment type="caution">
    <text evidence="1">The sequence shown here is derived from an EMBL/GenBank/DDBJ whole genome shotgun (WGS) entry which is preliminary data.</text>
</comment>
<gene>
    <name evidence="1" type="ORF">TIFTF001_025280</name>
</gene>
<reference evidence="1" key="1">
    <citation type="submission" date="2023-07" db="EMBL/GenBank/DDBJ databases">
        <title>draft genome sequence of fig (Ficus carica).</title>
        <authorList>
            <person name="Takahashi T."/>
            <person name="Nishimura K."/>
        </authorList>
    </citation>
    <scope>NUCLEOTIDE SEQUENCE</scope>
</reference>
<proteinExistence type="predicted"/>
<accession>A0AA88DKI9</accession>
<dbReference type="AlphaFoldDB" id="A0AA88DKI9"/>
<keyword evidence="2" id="KW-1185">Reference proteome</keyword>